<dbReference type="InterPro" id="IPR050408">
    <property type="entry name" value="HGPRT"/>
</dbReference>
<dbReference type="CDD" id="cd06223">
    <property type="entry name" value="PRTases_typeI"/>
    <property type="match status" value="1"/>
</dbReference>
<feature type="domain" description="Phosphoribosyltransferase" evidence="3">
    <location>
        <begin position="23"/>
        <end position="165"/>
    </location>
</feature>
<name>A0A1I3ZS34_9PROT</name>
<dbReference type="GO" id="GO:0046100">
    <property type="term" value="P:hypoxanthine metabolic process"/>
    <property type="evidence" value="ECO:0007669"/>
    <property type="project" value="TreeGrafter"/>
</dbReference>
<dbReference type="GO" id="GO:0005829">
    <property type="term" value="C:cytosol"/>
    <property type="evidence" value="ECO:0007669"/>
    <property type="project" value="TreeGrafter"/>
</dbReference>
<dbReference type="GO" id="GO:0000287">
    <property type="term" value="F:magnesium ion binding"/>
    <property type="evidence" value="ECO:0007669"/>
    <property type="project" value="TreeGrafter"/>
</dbReference>
<dbReference type="GO" id="GO:0032263">
    <property type="term" value="P:GMP salvage"/>
    <property type="evidence" value="ECO:0007669"/>
    <property type="project" value="TreeGrafter"/>
</dbReference>
<dbReference type="SUPFAM" id="SSF53271">
    <property type="entry name" value="PRTase-like"/>
    <property type="match status" value="1"/>
</dbReference>
<evidence type="ECO:0000313" key="5">
    <source>
        <dbReference type="Proteomes" id="UP000199533"/>
    </source>
</evidence>
<dbReference type="RefSeq" id="WP_090698311.1">
    <property type="nucleotide sequence ID" value="NZ_FOSP01000007.1"/>
</dbReference>
<dbReference type="GO" id="GO:0032264">
    <property type="term" value="P:IMP salvage"/>
    <property type="evidence" value="ECO:0007669"/>
    <property type="project" value="TreeGrafter"/>
</dbReference>
<reference evidence="5" key="1">
    <citation type="submission" date="2016-10" db="EMBL/GenBank/DDBJ databases">
        <authorList>
            <person name="Varghese N."/>
            <person name="Submissions S."/>
        </authorList>
    </citation>
    <scope>NUCLEOTIDE SEQUENCE [LARGE SCALE GENOMIC DNA]</scope>
    <source>
        <strain evidence="5">Nm69</strain>
    </source>
</reference>
<gene>
    <name evidence="4" type="ORF">SAMN05216302_100731</name>
</gene>
<sequence>MLTREKTEQILRTADLMYSFETIEATMQRLADEITDKLSTQCPLVLCVMKGSIVFAGHLLPKLTFPLNFDYVQVSRYHNKISGGEIDWLMFPQDELKDQVVLVIDDILDEGITLAEIRKKVLDCGARSFYSAVLIDKDTGKVKSFQADFVGLTLPDRYVFGFGMDIHGAWRNLPAIYALPSEPGK</sequence>
<dbReference type="Pfam" id="PF00156">
    <property type="entry name" value="Pribosyltran"/>
    <property type="match status" value="1"/>
</dbReference>
<dbReference type="OrthoDB" id="9802824at2"/>
<evidence type="ECO:0000259" key="3">
    <source>
        <dbReference type="Pfam" id="PF00156"/>
    </source>
</evidence>
<evidence type="ECO:0000256" key="1">
    <source>
        <dbReference type="ARBA" id="ARBA00048811"/>
    </source>
</evidence>
<protein>
    <submittedName>
        <fullName evidence="4">Hypoxanthine phosphoribosyltransferase</fullName>
    </submittedName>
</protein>
<accession>A0A1I3ZS34</accession>
<dbReference type="PANTHER" id="PTHR43340:SF1">
    <property type="entry name" value="HYPOXANTHINE PHOSPHORIBOSYLTRANSFERASE"/>
    <property type="match status" value="1"/>
</dbReference>
<keyword evidence="5" id="KW-1185">Reference proteome</keyword>
<comment type="catalytic activity">
    <reaction evidence="2">
        <text>IMP + diphosphate = hypoxanthine + 5-phospho-alpha-D-ribose 1-diphosphate</text>
        <dbReference type="Rhea" id="RHEA:17973"/>
        <dbReference type="ChEBI" id="CHEBI:17368"/>
        <dbReference type="ChEBI" id="CHEBI:33019"/>
        <dbReference type="ChEBI" id="CHEBI:58017"/>
        <dbReference type="ChEBI" id="CHEBI:58053"/>
        <dbReference type="EC" id="2.4.2.8"/>
    </reaction>
    <physiologicalReaction direction="right-to-left" evidence="2">
        <dbReference type="Rhea" id="RHEA:17975"/>
    </physiologicalReaction>
</comment>
<dbReference type="EMBL" id="FOSP01000007">
    <property type="protein sequence ID" value="SFK46813.1"/>
    <property type="molecule type" value="Genomic_DNA"/>
</dbReference>
<dbReference type="GO" id="GO:0006178">
    <property type="term" value="P:guanine salvage"/>
    <property type="evidence" value="ECO:0007669"/>
    <property type="project" value="TreeGrafter"/>
</dbReference>
<dbReference type="STRING" id="52441.SAMN05216302_100731"/>
<comment type="catalytic activity">
    <reaction evidence="1">
        <text>GMP + diphosphate = guanine + 5-phospho-alpha-D-ribose 1-diphosphate</text>
        <dbReference type="Rhea" id="RHEA:25424"/>
        <dbReference type="ChEBI" id="CHEBI:16235"/>
        <dbReference type="ChEBI" id="CHEBI:33019"/>
        <dbReference type="ChEBI" id="CHEBI:58017"/>
        <dbReference type="ChEBI" id="CHEBI:58115"/>
        <dbReference type="EC" id="2.4.2.8"/>
    </reaction>
    <physiologicalReaction direction="right-to-left" evidence="1">
        <dbReference type="Rhea" id="RHEA:25426"/>
    </physiologicalReaction>
</comment>
<dbReference type="GO" id="GO:0004422">
    <property type="term" value="F:hypoxanthine phosphoribosyltransferase activity"/>
    <property type="evidence" value="ECO:0007669"/>
    <property type="project" value="TreeGrafter"/>
</dbReference>
<keyword evidence="4" id="KW-0808">Transferase</keyword>
<keyword evidence="4" id="KW-0328">Glycosyltransferase</keyword>
<dbReference type="PANTHER" id="PTHR43340">
    <property type="entry name" value="HYPOXANTHINE-GUANINE PHOSPHORIBOSYLTRANSFERASE"/>
    <property type="match status" value="1"/>
</dbReference>
<evidence type="ECO:0000256" key="2">
    <source>
        <dbReference type="ARBA" id="ARBA00049402"/>
    </source>
</evidence>
<dbReference type="Gene3D" id="3.40.50.2020">
    <property type="match status" value="1"/>
</dbReference>
<dbReference type="InterPro" id="IPR029057">
    <property type="entry name" value="PRTase-like"/>
</dbReference>
<dbReference type="Proteomes" id="UP000199533">
    <property type="component" value="Unassembled WGS sequence"/>
</dbReference>
<proteinExistence type="predicted"/>
<evidence type="ECO:0000313" key="4">
    <source>
        <dbReference type="EMBL" id="SFK46813.1"/>
    </source>
</evidence>
<dbReference type="NCBIfam" id="NF006605">
    <property type="entry name" value="PRK09162.1"/>
    <property type="match status" value="1"/>
</dbReference>
<organism evidence="4 5">
    <name type="scientific">Nitrosomonas aestuarii</name>
    <dbReference type="NCBI Taxonomy" id="52441"/>
    <lineage>
        <taxon>Bacteria</taxon>
        <taxon>Pseudomonadati</taxon>
        <taxon>Pseudomonadota</taxon>
        <taxon>Betaproteobacteria</taxon>
        <taxon>Nitrosomonadales</taxon>
        <taxon>Nitrosomonadaceae</taxon>
        <taxon>Nitrosomonas</taxon>
    </lineage>
</organism>
<dbReference type="AlphaFoldDB" id="A0A1I3ZS34"/>
<dbReference type="InterPro" id="IPR000836">
    <property type="entry name" value="PRTase_dom"/>
</dbReference>